<keyword evidence="2" id="KW-1185">Reference proteome</keyword>
<accession>A0ACB6QHI3</accession>
<comment type="caution">
    <text evidence="1">The sequence shown here is derived from an EMBL/GenBank/DDBJ whole genome shotgun (WGS) entry which is preliminary data.</text>
</comment>
<name>A0ACB6QHI3_9PLEO</name>
<evidence type="ECO:0000313" key="1">
    <source>
        <dbReference type="EMBL" id="KAF2465807.1"/>
    </source>
</evidence>
<protein>
    <submittedName>
        <fullName evidence="1">Uncharacterized protein</fullName>
    </submittedName>
</protein>
<proteinExistence type="predicted"/>
<gene>
    <name evidence="1" type="ORF">BDR25DRAFT_294847</name>
</gene>
<evidence type="ECO:0000313" key="2">
    <source>
        <dbReference type="Proteomes" id="UP000799755"/>
    </source>
</evidence>
<dbReference type="Proteomes" id="UP000799755">
    <property type="component" value="Unassembled WGS sequence"/>
</dbReference>
<organism evidence="1 2">
    <name type="scientific">Lindgomyces ingoldianus</name>
    <dbReference type="NCBI Taxonomy" id="673940"/>
    <lineage>
        <taxon>Eukaryota</taxon>
        <taxon>Fungi</taxon>
        <taxon>Dikarya</taxon>
        <taxon>Ascomycota</taxon>
        <taxon>Pezizomycotina</taxon>
        <taxon>Dothideomycetes</taxon>
        <taxon>Pleosporomycetidae</taxon>
        <taxon>Pleosporales</taxon>
        <taxon>Lindgomycetaceae</taxon>
        <taxon>Lindgomyces</taxon>
    </lineage>
</organism>
<reference evidence="1" key="1">
    <citation type="journal article" date="2020" name="Stud. Mycol.">
        <title>101 Dothideomycetes genomes: a test case for predicting lifestyles and emergence of pathogens.</title>
        <authorList>
            <person name="Haridas S."/>
            <person name="Albert R."/>
            <person name="Binder M."/>
            <person name="Bloem J."/>
            <person name="Labutti K."/>
            <person name="Salamov A."/>
            <person name="Andreopoulos B."/>
            <person name="Baker S."/>
            <person name="Barry K."/>
            <person name="Bills G."/>
            <person name="Bluhm B."/>
            <person name="Cannon C."/>
            <person name="Castanera R."/>
            <person name="Culley D."/>
            <person name="Daum C."/>
            <person name="Ezra D."/>
            <person name="Gonzalez J."/>
            <person name="Henrissat B."/>
            <person name="Kuo A."/>
            <person name="Liang C."/>
            <person name="Lipzen A."/>
            <person name="Lutzoni F."/>
            <person name="Magnuson J."/>
            <person name="Mondo S."/>
            <person name="Nolan M."/>
            <person name="Ohm R."/>
            <person name="Pangilinan J."/>
            <person name="Park H.-J."/>
            <person name="Ramirez L."/>
            <person name="Alfaro M."/>
            <person name="Sun H."/>
            <person name="Tritt A."/>
            <person name="Yoshinaga Y."/>
            <person name="Zwiers L.-H."/>
            <person name="Turgeon B."/>
            <person name="Goodwin S."/>
            <person name="Spatafora J."/>
            <person name="Crous P."/>
            <person name="Grigoriev I."/>
        </authorList>
    </citation>
    <scope>NUCLEOTIDE SEQUENCE</scope>
    <source>
        <strain evidence="1">ATCC 200398</strain>
    </source>
</reference>
<dbReference type="EMBL" id="MU003528">
    <property type="protein sequence ID" value="KAF2465807.1"/>
    <property type="molecule type" value="Genomic_DNA"/>
</dbReference>
<sequence length="94" mass="10608">MTFAPDPDFVDWPKILVWIHNRSAGQGARAPLVGLGGVGKSQLAIHYCHSIRDESPQTFVFWVHAGAKFRFEEAYRGIGDILNLPERNNLRSIF</sequence>